<organism evidence="3 4">
    <name type="scientific">Ziziphus jujuba var. spinosa</name>
    <dbReference type="NCBI Taxonomy" id="714518"/>
    <lineage>
        <taxon>Eukaryota</taxon>
        <taxon>Viridiplantae</taxon>
        <taxon>Streptophyta</taxon>
        <taxon>Embryophyta</taxon>
        <taxon>Tracheophyta</taxon>
        <taxon>Spermatophyta</taxon>
        <taxon>Magnoliopsida</taxon>
        <taxon>eudicotyledons</taxon>
        <taxon>Gunneridae</taxon>
        <taxon>Pentapetalae</taxon>
        <taxon>rosids</taxon>
        <taxon>fabids</taxon>
        <taxon>Rosales</taxon>
        <taxon>Rhamnaceae</taxon>
        <taxon>Paliureae</taxon>
        <taxon>Ziziphus</taxon>
    </lineage>
</organism>
<keyword evidence="1" id="KW-0472">Membrane</keyword>
<name>A0A978VWZ7_ZIZJJ</name>
<dbReference type="EMBL" id="JAEACU010000002">
    <property type="protein sequence ID" value="KAH7543342.1"/>
    <property type="molecule type" value="Genomic_DNA"/>
</dbReference>
<dbReference type="AlphaFoldDB" id="A0A978VWZ7"/>
<accession>A0A978VWZ7</accession>
<dbReference type="Gene3D" id="1.20.910.10">
    <property type="entry name" value="Heme oxygenase-like"/>
    <property type="match status" value="1"/>
</dbReference>
<dbReference type="Proteomes" id="UP000813462">
    <property type="component" value="Unassembled WGS sequence"/>
</dbReference>
<gene>
    <name evidence="3" type="ORF">FEM48_Zijuj02G0174100</name>
</gene>
<dbReference type="GO" id="GO:0005829">
    <property type="term" value="C:cytosol"/>
    <property type="evidence" value="ECO:0007669"/>
    <property type="project" value="TreeGrafter"/>
</dbReference>
<proteinExistence type="predicted"/>
<comment type="caution">
    <text evidence="3">The sequence shown here is derived from an EMBL/GenBank/DDBJ whole genome shotgun (WGS) entry which is preliminary data.</text>
</comment>
<dbReference type="InterPro" id="IPR050967">
    <property type="entry name" value="Thiamine_Salvage_TenA"/>
</dbReference>
<evidence type="ECO:0000259" key="2">
    <source>
        <dbReference type="Pfam" id="PF03070"/>
    </source>
</evidence>
<keyword evidence="1" id="KW-1133">Transmembrane helix</keyword>
<reference evidence="3" key="1">
    <citation type="journal article" date="2021" name="Front. Plant Sci.">
        <title>Chromosome-Scale Genome Assembly for Chinese Sour Jujube and Insights Into Its Genome Evolution and Domestication Signature.</title>
        <authorList>
            <person name="Shen L.-Y."/>
            <person name="Luo H."/>
            <person name="Wang X.-L."/>
            <person name="Wang X.-M."/>
            <person name="Qiu X.-J."/>
            <person name="Liu H."/>
            <person name="Zhou S.-S."/>
            <person name="Jia K.-H."/>
            <person name="Nie S."/>
            <person name="Bao Y.-T."/>
            <person name="Zhang R.-G."/>
            <person name="Yun Q.-Z."/>
            <person name="Chai Y.-H."/>
            <person name="Lu J.-Y."/>
            <person name="Li Y."/>
            <person name="Zhao S.-W."/>
            <person name="Mao J.-F."/>
            <person name="Jia S.-G."/>
            <person name="Mao Y.-M."/>
        </authorList>
    </citation>
    <scope>NUCLEOTIDE SEQUENCE</scope>
    <source>
        <strain evidence="3">AT0</strain>
        <tissue evidence="3">Leaf</tissue>
    </source>
</reference>
<dbReference type="SUPFAM" id="SSF48613">
    <property type="entry name" value="Heme oxygenase-like"/>
    <property type="match status" value="1"/>
</dbReference>
<sequence>MRLLFPPNPIKTSPTTFFNLQFPSRALSLLRSFSVRRLPPESSMAIPPSKSAKPSVDIEVGLARRFWIKFNRESVFAMYSPFCVCLASGNLNIKTFRHYIAQDFHFLKAFAQASVFPFPFLLLLLLIIIILVFFLFFFLVVFVAWAMLPWNLNLR</sequence>
<evidence type="ECO:0000313" key="3">
    <source>
        <dbReference type="EMBL" id="KAH7543342.1"/>
    </source>
</evidence>
<feature type="transmembrane region" description="Helical" evidence="1">
    <location>
        <begin position="120"/>
        <end position="148"/>
    </location>
</feature>
<dbReference type="InterPro" id="IPR016084">
    <property type="entry name" value="Haem_Oase-like_multi-hlx"/>
</dbReference>
<dbReference type="PANTHER" id="PTHR43198">
    <property type="entry name" value="BIFUNCTIONAL TH2 PROTEIN"/>
    <property type="match status" value="1"/>
</dbReference>
<dbReference type="PANTHER" id="PTHR43198:SF2">
    <property type="entry name" value="SI:CH1073-67J19.1-RELATED"/>
    <property type="match status" value="1"/>
</dbReference>
<evidence type="ECO:0000313" key="4">
    <source>
        <dbReference type="Proteomes" id="UP000813462"/>
    </source>
</evidence>
<keyword evidence="1" id="KW-0812">Transmembrane</keyword>
<evidence type="ECO:0000256" key="1">
    <source>
        <dbReference type="SAM" id="Phobius"/>
    </source>
</evidence>
<protein>
    <recommendedName>
        <fullName evidence="2">Thiaminase-2/PQQC domain-containing protein</fullName>
    </recommendedName>
</protein>
<feature type="domain" description="Thiaminase-2/PQQC" evidence="2">
    <location>
        <begin position="81"/>
        <end position="113"/>
    </location>
</feature>
<dbReference type="GO" id="GO:0006772">
    <property type="term" value="P:thiamine metabolic process"/>
    <property type="evidence" value="ECO:0007669"/>
    <property type="project" value="UniProtKB-ARBA"/>
</dbReference>
<dbReference type="Pfam" id="PF03070">
    <property type="entry name" value="TENA_THI-4"/>
    <property type="match status" value="1"/>
</dbReference>
<dbReference type="InterPro" id="IPR004305">
    <property type="entry name" value="Thiaminase-2/PQQC"/>
</dbReference>